<feature type="domain" description="Ribophorin II N-terminal" evidence="11">
    <location>
        <begin position="29"/>
        <end position="300"/>
    </location>
</feature>
<dbReference type="Pfam" id="PF05817">
    <property type="entry name" value="Ribophorin_II"/>
    <property type="match status" value="1"/>
</dbReference>
<dbReference type="InterPro" id="IPR056790">
    <property type="entry name" value="Ribophorin_II_C"/>
</dbReference>
<dbReference type="OrthoDB" id="432292at2759"/>
<dbReference type="GO" id="GO:0006487">
    <property type="term" value="P:protein N-linked glycosylation"/>
    <property type="evidence" value="ECO:0007669"/>
    <property type="project" value="UniProtKB-UniRule"/>
</dbReference>
<evidence type="ECO:0000256" key="3">
    <source>
        <dbReference type="ARBA" id="ARBA00004922"/>
    </source>
</evidence>
<keyword evidence="5 10" id="KW-0812">Transmembrane</keyword>
<evidence type="ECO:0000256" key="9">
    <source>
        <dbReference type="ARBA" id="ARBA00023136"/>
    </source>
</evidence>
<dbReference type="Pfam" id="PF23860">
    <property type="entry name" value="Ribophorin_II_3rd"/>
    <property type="match status" value="1"/>
</dbReference>
<keyword evidence="9 10" id="KW-0472">Membrane</keyword>
<feature type="signal peptide" evidence="10">
    <location>
        <begin position="1"/>
        <end position="23"/>
    </location>
</feature>
<feature type="domain" description="Ribophorin II second" evidence="13">
    <location>
        <begin position="309"/>
        <end position="400"/>
    </location>
</feature>
<keyword evidence="16" id="KW-1185">Reference proteome</keyword>
<comment type="subunit">
    <text evidence="10">Component of the oligosaccharyltransferase (OST) complex.</text>
</comment>
<dbReference type="PANTHER" id="PTHR12640">
    <property type="entry name" value="RIBOPHORIN II"/>
    <property type="match status" value="1"/>
</dbReference>
<evidence type="ECO:0000256" key="2">
    <source>
        <dbReference type="ARBA" id="ARBA00004477"/>
    </source>
</evidence>
<comment type="similarity">
    <text evidence="4 10">Belongs to the SWP1 family.</text>
</comment>
<feature type="transmembrane region" description="Helical" evidence="10">
    <location>
        <begin position="647"/>
        <end position="669"/>
    </location>
</feature>
<evidence type="ECO:0000256" key="8">
    <source>
        <dbReference type="ARBA" id="ARBA00022989"/>
    </source>
</evidence>
<evidence type="ECO:0000259" key="14">
    <source>
        <dbReference type="Pfam" id="PF25147"/>
    </source>
</evidence>
<evidence type="ECO:0000313" key="15">
    <source>
        <dbReference type="EMBL" id="KAH7365883.1"/>
    </source>
</evidence>
<dbReference type="Pfam" id="PF23861">
    <property type="entry name" value="Ribophorin_II_2nd"/>
    <property type="match status" value="1"/>
</dbReference>
<evidence type="ECO:0000256" key="6">
    <source>
        <dbReference type="ARBA" id="ARBA00022729"/>
    </source>
</evidence>
<feature type="chain" id="PRO_5035970023" description="Dolichyl-diphosphooligosaccharide--protein glycosyltransferase subunit 2" evidence="10">
    <location>
        <begin position="24"/>
        <end position="683"/>
    </location>
</feature>
<organism evidence="15 16">
    <name type="scientific">Ceratopteris richardii</name>
    <name type="common">Triangle waterfern</name>
    <dbReference type="NCBI Taxonomy" id="49495"/>
    <lineage>
        <taxon>Eukaryota</taxon>
        <taxon>Viridiplantae</taxon>
        <taxon>Streptophyta</taxon>
        <taxon>Embryophyta</taxon>
        <taxon>Tracheophyta</taxon>
        <taxon>Polypodiopsida</taxon>
        <taxon>Polypodiidae</taxon>
        <taxon>Polypodiales</taxon>
        <taxon>Pteridineae</taxon>
        <taxon>Pteridaceae</taxon>
        <taxon>Parkerioideae</taxon>
        <taxon>Ceratopteris</taxon>
    </lineage>
</organism>
<keyword evidence="8 10" id="KW-1133">Transmembrane helix</keyword>
<sequence>MDSCRNGCLILALVALLCLSVSASPNVLSEADKKFGTELLIKSEGSVSTLEEKYQLLRSFQVLGIRREELITCSEVEAVLMSSTSVKDLFYASKCGETLLCSFQESALKTTVSRLLSSLDNTEALLDIHFSLGTLAFLKVQFPVALNDPVSIFQKIKVLSAEDGSWKYNPDDAGTSAKAAGTALETMGDLISLAGQAFDDAKIRYLKGVASKLFEFLEKYADDGTQFIDERPLDGLYGGGGPLAATSQVVKGVAVVASHTSGHIEVPAERVISVAKFFLTAGIHGSLLDMFHVLDGLGVLDKNRFLVPVILSVRPSVLSLSAKEVFKISTTTVLGSPVSATITLRKAVRANEKEPFLLNQVLESDETKGVHNLNDILNKLDIGSYDLTFKVKILEEGRYATEPITIRRVLVTGVASIPEVEVGVLDSDTGSTDYVKRWNPMSKEVVSLYATHLQKLYFGLDILSPRQEQFIPHQAFLKLKHETKVEHLFLLKPSGKKLELSLNLLGLVEKLNYLSGIYTIDLIVGDVAMENPVMWNLGTVELDLPEPPEGKVKLTSQAESPFKYGPRPEITHMFRPAEKRAPPTLSNTFLALTLVPLLGFLVGLKLLNTNMKNFPSSGLPVLAALLFHLGIGSILGLYALFWLKLNLFQTLKLLALLGTVLTVPGYYILSHLADASAPKVKSA</sequence>
<dbReference type="Proteomes" id="UP000825935">
    <property type="component" value="Chromosome 18"/>
</dbReference>
<evidence type="ECO:0000256" key="5">
    <source>
        <dbReference type="ARBA" id="ARBA00022692"/>
    </source>
</evidence>
<protein>
    <recommendedName>
        <fullName evidence="10">Dolichyl-diphosphooligosaccharide--protein glycosyltransferase subunit 2</fullName>
    </recommendedName>
    <alternativeName>
        <fullName evidence="10">Ribophorin-2</fullName>
    </alternativeName>
</protein>
<evidence type="ECO:0000256" key="7">
    <source>
        <dbReference type="ARBA" id="ARBA00022824"/>
    </source>
</evidence>
<comment type="caution">
    <text evidence="15">The sequence shown here is derived from an EMBL/GenBank/DDBJ whole genome shotgun (WGS) entry which is preliminary data.</text>
</comment>
<evidence type="ECO:0000256" key="10">
    <source>
        <dbReference type="RuleBase" id="RU366029"/>
    </source>
</evidence>
<evidence type="ECO:0000259" key="11">
    <source>
        <dbReference type="Pfam" id="PF05817"/>
    </source>
</evidence>
<evidence type="ECO:0000313" key="16">
    <source>
        <dbReference type="Proteomes" id="UP000825935"/>
    </source>
</evidence>
<dbReference type="InterPro" id="IPR055374">
    <property type="entry name" value="Ribophorin_II_3rd"/>
</dbReference>
<comment type="subcellular location">
    <subcellularLocation>
        <location evidence="2 10">Endoplasmic reticulum membrane</location>
        <topology evidence="2 10">Multi-pass membrane protein</topology>
    </subcellularLocation>
</comment>
<evidence type="ECO:0000256" key="4">
    <source>
        <dbReference type="ARBA" id="ARBA00009038"/>
    </source>
</evidence>
<comment type="function">
    <text evidence="1 10">Subunit of the oligosaccharyl transferase (OST) complex that catalyzes the initial transfer of a defined glycan (Glc(3)Man(9)GlcNAc(2) in eukaryotes) from the lipid carrier dolichol-pyrophosphate to an asparagine residue within an Asn-X-Ser/Thr consensus motif in nascent polypeptide chains, the first step in protein N-glycosylation. N-glycosylation occurs cotranslationally and the complex associates with the Sec61 complex at the channel-forming translocon complex that mediates protein translocation across the endoplasmic reticulum (ER). All subunits are required for a maximal enzyme activity.</text>
</comment>
<dbReference type="PANTHER" id="PTHR12640:SF0">
    <property type="entry name" value="DOLICHYL-DIPHOSPHOOLIGOSACCHARIDE--PROTEIN GLYCOSYLTRANSFERASE SUBUNIT 2"/>
    <property type="match status" value="1"/>
</dbReference>
<dbReference type="AlphaFoldDB" id="A0A8T2SU56"/>
<feature type="transmembrane region" description="Helical" evidence="10">
    <location>
        <begin position="589"/>
        <end position="607"/>
    </location>
</feature>
<dbReference type="OMA" id="QEHETIY"/>
<dbReference type="Pfam" id="PF25147">
    <property type="entry name" value="Ribophorin_II_C"/>
    <property type="match status" value="1"/>
</dbReference>
<accession>A0A8T2SU56</accession>
<dbReference type="EMBL" id="CM035423">
    <property type="protein sequence ID" value="KAH7365883.1"/>
    <property type="molecule type" value="Genomic_DNA"/>
</dbReference>
<feature type="transmembrane region" description="Helical" evidence="10">
    <location>
        <begin position="619"/>
        <end position="641"/>
    </location>
</feature>
<dbReference type="InterPro" id="IPR008814">
    <property type="entry name" value="Swp1"/>
</dbReference>
<dbReference type="InterPro" id="IPR055373">
    <property type="entry name" value="Ribophorin_II_N"/>
</dbReference>
<evidence type="ECO:0000259" key="13">
    <source>
        <dbReference type="Pfam" id="PF23861"/>
    </source>
</evidence>
<reference evidence="15" key="1">
    <citation type="submission" date="2021-08" db="EMBL/GenBank/DDBJ databases">
        <title>WGS assembly of Ceratopteris richardii.</title>
        <authorList>
            <person name="Marchant D.B."/>
            <person name="Chen G."/>
            <person name="Jenkins J."/>
            <person name="Shu S."/>
            <person name="Leebens-Mack J."/>
            <person name="Grimwood J."/>
            <person name="Schmutz J."/>
            <person name="Soltis P."/>
            <person name="Soltis D."/>
            <person name="Chen Z.-H."/>
        </authorList>
    </citation>
    <scope>NUCLEOTIDE SEQUENCE</scope>
    <source>
        <strain evidence="15">Whitten #5841</strain>
        <tissue evidence="15">Leaf</tissue>
    </source>
</reference>
<keyword evidence="6 10" id="KW-0732">Signal</keyword>
<name>A0A8T2SU56_CERRI</name>
<dbReference type="InterPro" id="IPR055375">
    <property type="entry name" value="Ribophorin_II_2nd"/>
</dbReference>
<feature type="domain" description="Ribophorin II third" evidence="12">
    <location>
        <begin position="419"/>
        <end position="542"/>
    </location>
</feature>
<proteinExistence type="inferred from homology"/>
<comment type="pathway">
    <text evidence="3 10">Protein modification; protein glycosylation.</text>
</comment>
<dbReference type="GO" id="GO:0008250">
    <property type="term" value="C:oligosaccharyltransferase complex"/>
    <property type="evidence" value="ECO:0007669"/>
    <property type="project" value="UniProtKB-UniRule"/>
</dbReference>
<feature type="domain" description="Ribophorin II C-terminal" evidence="14">
    <location>
        <begin position="574"/>
        <end position="674"/>
    </location>
</feature>
<keyword evidence="7 10" id="KW-0256">Endoplasmic reticulum</keyword>
<evidence type="ECO:0000259" key="12">
    <source>
        <dbReference type="Pfam" id="PF23860"/>
    </source>
</evidence>
<gene>
    <name evidence="15" type="ORF">KP509_18G051300</name>
</gene>
<evidence type="ECO:0000256" key="1">
    <source>
        <dbReference type="ARBA" id="ARBA00002791"/>
    </source>
</evidence>